<feature type="non-terminal residue" evidence="2">
    <location>
        <position position="104"/>
    </location>
</feature>
<protein>
    <submittedName>
        <fullName evidence="2">Uncharacterized protein</fullName>
    </submittedName>
</protein>
<organism evidence="2 3">
    <name type="scientific">Dichanthelium oligosanthes</name>
    <dbReference type="NCBI Taxonomy" id="888268"/>
    <lineage>
        <taxon>Eukaryota</taxon>
        <taxon>Viridiplantae</taxon>
        <taxon>Streptophyta</taxon>
        <taxon>Embryophyta</taxon>
        <taxon>Tracheophyta</taxon>
        <taxon>Spermatophyta</taxon>
        <taxon>Magnoliopsida</taxon>
        <taxon>Liliopsida</taxon>
        <taxon>Poales</taxon>
        <taxon>Poaceae</taxon>
        <taxon>PACMAD clade</taxon>
        <taxon>Panicoideae</taxon>
        <taxon>Panicodae</taxon>
        <taxon>Paniceae</taxon>
        <taxon>Dichantheliinae</taxon>
        <taxon>Dichanthelium</taxon>
    </lineage>
</organism>
<dbReference type="Proteomes" id="UP000095767">
    <property type="component" value="Unassembled WGS sequence"/>
</dbReference>
<dbReference type="EMBL" id="LWDX02007952">
    <property type="protein sequence ID" value="OEL36789.1"/>
    <property type="molecule type" value="Genomic_DNA"/>
</dbReference>
<evidence type="ECO:0000313" key="2">
    <source>
        <dbReference type="EMBL" id="OEL36789.1"/>
    </source>
</evidence>
<comment type="caution">
    <text evidence="2">The sequence shown here is derived from an EMBL/GenBank/DDBJ whole genome shotgun (WGS) entry which is preliminary data.</text>
</comment>
<gene>
    <name evidence="2" type="ORF">BAE44_0002202</name>
</gene>
<evidence type="ECO:0000313" key="3">
    <source>
        <dbReference type="Proteomes" id="UP000095767"/>
    </source>
</evidence>
<evidence type="ECO:0000256" key="1">
    <source>
        <dbReference type="SAM" id="MobiDB-lite"/>
    </source>
</evidence>
<dbReference type="AlphaFoldDB" id="A0A1E5WHB4"/>
<proteinExistence type="predicted"/>
<keyword evidence="3" id="KW-1185">Reference proteome</keyword>
<name>A0A1E5WHB4_9POAL</name>
<sequence>MTSSEDVGHDRDDMDRGFVFDLFDIGAGEDKARRRRPPLSPSATGSGSAARAPGSPRSTTRSNATCSSSTRTPATWSTCRPCPPSPTSSPAAAAARSFWLPCFF</sequence>
<reference evidence="2 3" key="1">
    <citation type="submission" date="2016-09" db="EMBL/GenBank/DDBJ databases">
        <title>The draft genome of Dichanthelium oligosanthes: A C3 panicoid grass species.</title>
        <authorList>
            <person name="Studer A.J."/>
            <person name="Schnable J.C."/>
            <person name="Brutnell T.P."/>
        </authorList>
    </citation>
    <scope>NUCLEOTIDE SEQUENCE [LARGE SCALE GENOMIC DNA]</scope>
    <source>
        <strain evidence="3">cv. Kellogg 1175</strain>
        <tissue evidence="2">Leaf</tissue>
    </source>
</reference>
<feature type="region of interest" description="Disordered" evidence="1">
    <location>
        <begin position="26"/>
        <end position="92"/>
    </location>
</feature>
<feature type="compositionally biased region" description="Polar residues" evidence="1">
    <location>
        <begin position="56"/>
        <end position="76"/>
    </location>
</feature>
<accession>A0A1E5WHB4</accession>